<dbReference type="Proteomes" id="UP000008810">
    <property type="component" value="Chromosome 4"/>
</dbReference>
<sequence>MDFLCGSQWLCRRSEEPIRRGLMTGSNEEETHLSLPRQEQPSPVIWIDNEEE</sequence>
<organism evidence="2">
    <name type="scientific">Brachypodium distachyon</name>
    <name type="common">Purple false brome</name>
    <name type="synonym">Trachynia distachya</name>
    <dbReference type="NCBI Taxonomy" id="15368"/>
    <lineage>
        <taxon>Eukaryota</taxon>
        <taxon>Viridiplantae</taxon>
        <taxon>Streptophyta</taxon>
        <taxon>Embryophyta</taxon>
        <taxon>Tracheophyta</taxon>
        <taxon>Spermatophyta</taxon>
        <taxon>Magnoliopsida</taxon>
        <taxon>Liliopsida</taxon>
        <taxon>Poales</taxon>
        <taxon>Poaceae</taxon>
        <taxon>BOP clade</taxon>
        <taxon>Pooideae</taxon>
        <taxon>Stipodae</taxon>
        <taxon>Brachypodieae</taxon>
        <taxon>Brachypodium</taxon>
    </lineage>
</organism>
<evidence type="ECO:0000313" key="2">
    <source>
        <dbReference type="EMBL" id="PNT64479.1"/>
    </source>
</evidence>
<dbReference type="EnsemblPlants" id="PNT64479">
    <property type="protein sequence ID" value="PNT64479"/>
    <property type="gene ID" value="BRADI_4g29212v3"/>
</dbReference>
<reference evidence="2 3" key="1">
    <citation type="journal article" date="2010" name="Nature">
        <title>Genome sequencing and analysis of the model grass Brachypodium distachyon.</title>
        <authorList>
            <consortium name="International Brachypodium Initiative"/>
        </authorList>
    </citation>
    <scope>NUCLEOTIDE SEQUENCE [LARGE SCALE GENOMIC DNA]</scope>
    <source>
        <strain evidence="2 3">Bd21</strain>
    </source>
</reference>
<dbReference type="Gramene" id="PNT64479">
    <property type="protein sequence ID" value="PNT64479"/>
    <property type="gene ID" value="BRADI_4g29212v3"/>
</dbReference>
<dbReference type="InParanoid" id="A0A2K2CR29"/>
<dbReference type="EMBL" id="CM000883">
    <property type="protein sequence ID" value="PNT64479.1"/>
    <property type="molecule type" value="Genomic_DNA"/>
</dbReference>
<evidence type="ECO:0000313" key="4">
    <source>
        <dbReference type="Proteomes" id="UP000008810"/>
    </source>
</evidence>
<evidence type="ECO:0000313" key="3">
    <source>
        <dbReference type="EnsemblPlants" id="PNT64479"/>
    </source>
</evidence>
<protein>
    <submittedName>
        <fullName evidence="2 3">Uncharacterized protein</fullName>
    </submittedName>
</protein>
<proteinExistence type="predicted"/>
<gene>
    <name evidence="2" type="ORF">BRADI_4g29212v3</name>
</gene>
<keyword evidence="4" id="KW-1185">Reference proteome</keyword>
<reference evidence="3" key="3">
    <citation type="submission" date="2018-08" db="UniProtKB">
        <authorList>
            <consortium name="EnsemblPlants"/>
        </authorList>
    </citation>
    <scope>IDENTIFICATION</scope>
    <source>
        <strain evidence="3">cv. Bd21</strain>
    </source>
</reference>
<feature type="region of interest" description="Disordered" evidence="1">
    <location>
        <begin position="21"/>
        <end position="52"/>
    </location>
</feature>
<accession>A0A2K2CR29</accession>
<dbReference type="AlphaFoldDB" id="A0A2K2CR29"/>
<evidence type="ECO:0000256" key="1">
    <source>
        <dbReference type="SAM" id="MobiDB-lite"/>
    </source>
</evidence>
<name>A0A2K2CR29_BRADI</name>
<reference evidence="2" key="2">
    <citation type="submission" date="2017-06" db="EMBL/GenBank/DDBJ databases">
        <title>WGS assembly of Brachypodium distachyon.</title>
        <authorList>
            <consortium name="The International Brachypodium Initiative"/>
            <person name="Lucas S."/>
            <person name="Harmon-Smith M."/>
            <person name="Lail K."/>
            <person name="Tice H."/>
            <person name="Grimwood J."/>
            <person name="Bruce D."/>
            <person name="Barry K."/>
            <person name="Shu S."/>
            <person name="Lindquist E."/>
            <person name="Wang M."/>
            <person name="Pitluck S."/>
            <person name="Vogel J.P."/>
            <person name="Garvin D.F."/>
            <person name="Mockler T.C."/>
            <person name="Schmutz J."/>
            <person name="Rokhsar D."/>
            <person name="Bevan M.W."/>
        </authorList>
    </citation>
    <scope>NUCLEOTIDE SEQUENCE</scope>
    <source>
        <strain evidence="2">Bd21</strain>
    </source>
</reference>